<feature type="signal peptide" evidence="1">
    <location>
        <begin position="1"/>
        <end position="17"/>
    </location>
</feature>
<evidence type="ECO:0000256" key="1">
    <source>
        <dbReference type="SAM" id="SignalP"/>
    </source>
</evidence>
<reference evidence="2 3" key="1">
    <citation type="submission" date="2024-09" db="EMBL/GenBank/DDBJ databases">
        <authorList>
            <person name="Sun Q."/>
            <person name="Mori K."/>
        </authorList>
    </citation>
    <scope>NUCLEOTIDE SEQUENCE [LARGE SCALE GENOMIC DNA]</scope>
    <source>
        <strain evidence="2 3">JCM 11201</strain>
    </source>
</reference>
<dbReference type="RefSeq" id="WP_379949330.1">
    <property type="nucleotide sequence ID" value="NZ_JBHMAF010000051.1"/>
</dbReference>
<feature type="chain" id="PRO_5046909130" evidence="1">
    <location>
        <begin position="18"/>
        <end position="43"/>
    </location>
</feature>
<protein>
    <submittedName>
        <fullName evidence="2">Uncharacterized protein</fullName>
    </submittedName>
</protein>
<evidence type="ECO:0000313" key="2">
    <source>
        <dbReference type="EMBL" id="MFB9759045.1"/>
    </source>
</evidence>
<comment type="caution">
    <text evidence="2">The sequence shown here is derived from an EMBL/GenBank/DDBJ whole genome shotgun (WGS) entry which is preliminary data.</text>
</comment>
<organism evidence="2 3">
    <name type="scientific">Ectobacillus funiculus</name>
    <dbReference type="NCBI Taxonomy" id="137993"/>
    <lineage>
        <taxon>Bacteria</taxon>
        <taxon>Bacillati</taxon>
        <taxon>Bacillota</taxon>
        <taxon>Bacilli</taxon>
        <taxon>Bacillales</taxon>
        <taxon>Bacillaceae</taxon>
        <taxon>Ectobacillus</taxon>
    </lineage>
</organism>
<keyword evidence="3" id="KW-1185">Reference proteome</keyword>
<proteinExistence type="predicted"/>
<accession>A0ABV5WEL5</accession>
<keyword evidence="1" id="KW-0732">Signal</keyword>
<sequence length="43" mass="4732">MYSIVSAVLAVILFVFAPTNDDEPAVLPEKIQVVTVRVAKEEE</sequence>
<dbReference type="EMBL" id="JBHMAF010000051">
    <property type="protein sequence ID" value="MFB9759045.1"/>
    <property type="molecule type" value="Genomic_DNA"/>
</dbReference>
<name>A0ABV5WEL5_9BACI</name>
<evidence type="ECO:0000313" key="3">
    <source>
        <dbReference type="Proteomes" id="UP001589609"/>
    </source>
</evidence>
<gene>
    <name evidence="2" type="ORF">ACFFMS_11295</name>
</gene>
<dbReference type="Proteomes" id="UP001589609">
    <property type="component" value="Unassembled WGS sequence"/>
</dbReference>